<keyword evidence="5 12" id="KW-0349">Heme</keyword>
<comment type="cofactor">
    <cofactor evidence="12">
        <name>heme</name>
        <dbReference type="ChEBI" id="CHEBI:30413"/>
    </cofactor>
    <text evidence="12">The heme is bound between the two transmembrane subunits.</text>
</comment>
<dbReference type="Proteomes" id="UP000019460">
    <property type="component" value="Unassembled WGS sequence"/>
</dbReference>
<dbReference type="CDD" id="cd03499">
    <property type="entry name" value="SQR_TypeC_SdhC"/>
    <property type="match status" value="1"/>
</dbReference>
<evidence type="ECO:0000256" key="10">
    <source>
        <dbReference type="ARBA" id="ARBA00023136"/>
    </source>
</evidence>
<evidence type="ECO:0000256" key="8">
    <source>
        <dbReference type="ARBA" id="ARBA00022989"/>
    </source>
</evidence>
<keyword evidence="9 12" id="KW-0408">Iron</keyword>
<reference evidence="14 15" key="1">
    <citation type="submission" date="2012-11" db="EMBL/GenBank/DDBJ databases">
        <title>Genome assembly of Thiorhodococcus sp. AK35.</title>
        <authorList>
            <person name="Nupur N."/>
            <person name="Khatri I."/>
            <person name="Subramanian S."/>
            <person name="Pinnaka A."/>
        </authorList>
    </citation>
    <scope>NUCLEOTIDE SEQUENCE [LARGE SCALE GENOMIC DNA]</scope>
    <source>
        <strain evidence="14 15">AK35</strain>
    </source>
</reference>
<dbReference type="PIRSF" id="PIRSF000178">
    <property type="entry name" value="SDH_cyt_b560"/>
    <property type="match status" value="1"/>
</dbReference>
<gene>
    <name evidence="14" type="ORF">D779_3518</name>
</gene>
<comment type="subunit">
    <text evidence="11">Part of an enzyme complex containing four subunits: a flavoprotein, an iron-sulfur protein, plus two membrane-anchoring proteins, SdhC and SdhD. The complex can form homotrimers.</text>
</comment>
<evidence type="ECO:0000256" key="1">
    <source>
        <dbReference type="ARBA" id="ARBA00004050"/>
    </source>
</evidence>
<dbReference type="eggNOG" id="COG2009">
    <property type="taxonomic scope" value="Bacteria"/>
</dbReference>
<dbReference type="EMBL" id="AONC01000062">
    <property type="protein sequence ID" value="EXJ13626.1"/>
    <property type="molecule type" value="Genomic_DNA"/>
</dbReference>
<dbReference type="InterPro" id="IPR000701">
    <property type="entry name" value="SuccDH_FuR_B_TM-su"/>
</dbReference>
<evidence type="ECO:0000256" key="3">
    <source>
        <dbReference type="ARBA" id="ARBA00007244"/>
    </source>
</evidence>
<evidence type="ECO:0000313" key="15">
    <source>
        <dbReference type="Proteomes" id="UP000019460"/>
    </source>
</evidence>
<feature type="transmembrane region" description="Helical" evidence="13">
    <location>
        <begin position="33"/>
        <end position="50"/>
    </location>
</feature>
<keyword evidence="15" id="KW-1185">Reference proteome</keyword>
<evidence type="ECO:0000256" key="13">
    <source>
        <dbReference type="SAM" id="Phobius"/>
    </source>
</evidence>
<dbReference type="GO" id="GO:0006099">
    <property type="term" value="P:tricarboxylic acid cycle"/>
    <property type="evidence" value="ECO:0007669"/>
    <property type="project" value="InterPro"/>
</dbReference>
<dbReference type="NCBIfam" id="TIGR02970">
    <property type="entry name" value="succ_dehyd_cytB"/>
    <property type="match status" value="1"/>
</dbReference>
<evidence type="ECO:0000313" key="14">
    <source>
        <dbReference type="EMBL" id="EXJ13626.1"/>
    </source>
</evidence>
<dbReference type="InterPro" id="IPR014314">
    <property type="entry name" value="Succ_DH_cytb556"/>
</dbReference>
<dbReference type="Pfam" id="PF01127">
    <property type="entry name" value="Sdh_cyt"/>
    <property type="match status" value="1"/>
</dbReference>
<comment type="subcellular location">
    <subcellularLocation>
        <location evidence="2">Membrane</location>
    </subcellularLocation>
</comment>
<feature type="binding site" description="axial binding residue" evidence="12">
    <location>
        <position position="48"/>
    </location>
    <ligand>
        <name>heme</name>
        <dbReference type="ChEBI" id="CHEBI:30413"/>
        <note>ligand shared with second transmembrane subunit</note>
    </ligand>
    <ligandPart>
        <name>Fe</name>
        <dbReference type="ChEBI" id="CHEBI:18248"/>
    </ligandPart>
</feature>
<comment type="similarity">
    <text evidence="3">Belongs to the cytochrome b560 family.</text>
</comment>
<keyword evidence="6 13" id="KW-0812">Transmembrane</keyword>
<dbReference type="STRING" id="1249627.D779_3518"/>
<keyword evidence="8 13" id="KW-1133">Transmembrane helix</keyword>
<evidence type="ECO:0000256" key="11">
    <source>
        <dbReference type="ARBA" id="ARBA00025912"/>
    </source>
</evidence>
<evidence type="ECO:0000256" key="7">
    <source>
        <dbReference type="ARBA" id="ARBA00022723"/>
    </source>
</evidence>
<dbReference type="InterPro" id="IPR034804">
    <property type="entry name" value="SQR/QFR_C/D"/>
</dbReference>
<dbReference type="GO" id="GO:0009055">
    <property type="term" value="F:electron transfer activity"/>
    <property type="evidence" value="ECO:0007669"/>
    <property type="project" value="InterPro"/>
</dbReference>
<sequence>MVLTIPFAAILLHRAAASPEGFESAARLLDSWWVGLFLIALVWSLMHHLLAGVRHLGLDIGFGLDRPVARFTAGIVLIAAVAASLLLLVLGVIV</sequence>
<proteinExistence type="inferred from homology"/>
<dbReference type="GO" id="GO:0046872">
    <property type="term" value="F:metal ion binding"/>
    <property type="evidence" value="ECO:0007669"/>
    <property type="project" value="UniProtKB-KW"/>
</dbReference>
<evidence type="ECO:0000256" key="9">
    <source>
        <dbReference type="ARBA" id="ARBA00023004"/>
    </source>
</evidence>
<dbReference type="AlphaFoldDB" id="W9V9Q3"/>
<protein>
    <recommendedName>
        <fullName evidence="4">Succinate dehydrogenase cytochrome b556 subunit</fullName>
    </recommendedName>
</protein>
<evidence type="ECO:0000256" key="12">
    <source>
        <dbReference type="PIRSR" id="PIRSR000178-1"/>
    </source>
</evidence>
<comment type="caution">
    <text evidence="14">The sequence shown here is derived from an EMBL/GenBank/DDBJ whole genome shotgun (WGS) entry which is preliminary data.</text>
</comment>
<evidence type="ECO:0000256" key="4">
    <source>
        <dbReference type="ARBA" id="ARBA00020076"/>
    </source>
</evidence>
<name>W9V9Q3_9GAMM</name>
<evidence type="ECO:0000256" key="2">
    <source>
        <dbReference type="ARBA" id="ARBA00004370"/>
    </source>
</evidence>
<dbReference type="GO" id="GO:0016020">
    <property type="term" value="C:membrane"/>
    <property type="evidence" value="ECO:0007669"/>
    <property type="project" value="UniProtKB-SubCell"/>
</dbReference>
<evidence type="ECO:0000256" key="6">
    <source>
        <dbReference type="ARBA" id="ARBA00022692"/>
    </source>
</evidence>
<organism evidence="14 15">
    <name type="scientific">Imhoffiella purpurea</name>
    <dbReference type="NCBI Taxonomy" id="1249627"/>
    <lineage>
        <taxon>Bacteria</taxon>
        <taxon>Pseudomonadati</taxon>
        <taxon>Pseudomonadota</taxon>
        <taxon>Gammaproteobacteria</taxon>
        <taxon>Chromatiales</taxon>
        <taxon>Chromatiaceae</taxon>
        <taxon>Imhoffiella</taxon>
    </lineage>
</organism>
<dbReference type="SUPFAM" id="SSF81343">
    <property type="entry name" value="Fumarate reductase respiratory complex transmembrane subunits"/>
    <property type="match status" value="1"/>
</dbReference>
<accession>W9V9Q3</accession>
<feature type="transmembrane region" description="Helical" evidence="13">
    <location>
        <begin position="71"/>
        <end position="93"/>
    </location>
</feature>
<comment type="function">
    <text evidence="1">Membrane-anchoring subunit of succinate dehydrogenase (SDH).</text>
</comment>
<dbReference type="Gene3D" id="1.20.1300.10">
    <property type="entry name" value="Fumarate reductase/succinate dehydrogenase, transmembrane subunit"/>
    <property type="match status" value="1"/>
</dbReference>
<keyword evidence="10 13" id="KW-0472">Membrane</keyword>
<keyword evidence="7 12" id="KW-0479">Metal-binding</keyword>
<evidence type="ECO:0000256" key="5">
    <source>
        <dbReference type="ARBA" id="ARBA00022617"/>
    </source>
</evidence>